<dbReference type="GeneID" id="9687404"/>
<evidence type="ECO:0000256" key="6">
    <source>
        <dbReference type="ARBA" id="ARBA00023136"/>
    </source>
</evidence>
<accession>C1N1S6</accession>
<feature type="chain" id="PRO_5002912325" description="GOLD domain-containing protein" evidence="7">
    <location>
        <begin position="24"/>
        <end position="218"/>
    </location>
</feature>
<evidence type="ECO:0000259" key="8">
    <source>
        <dbReference type="SMART" id="SM01190"/>
    </source>
</evidence>
<dbReference type="Pfam" id="PF01105">
    <property type="entry name" value="EMP24_GP25L"/>
    <property type="match status" value="1"/>
</dbReference>
<dbReference type="EMBL" id="GG663745">
    <property type="protein sequence ID" value="EEH53883.1"/>
    <property type="molecule type" value="Genomic_DNA"/>
</dbReference>
<comment type="subcellular location">
    <subcellularLocation>
        <location evidence="1">Membrane</location>
        <topology evidence="1">Single-pass type I membrane protein</topology>
    </subcellularLocation>
</comment>
<evidence type="ECO:0000313" key="10">
    <source>
        <dbReference type="Proteomes" id="UP000001876"/>
    </source>
</evidence>
<evidence type="ECO:0000256" key="2">
    <source>
        <dbReference type="ARBA" id="ARBA00007104"/>
    </source>
</evidence>
<dbReference type="GO" id="GO:0016020">
    <property type="term" value="C:membrane"/>
    <property type="evidence" value="ECO:0007669"/>
    <property type="project" value="UniProtKB-SubCell"/>
</dbReference>
<dbReference type="STRING" id="564608.C1N1S6"/>
<feature type="domain" description="GOLD" evidence="8">
    <location>
        <begin position="23"/>
        <end position="203"/>
    </location>
</feature>
<keyword evidence="6" id="KW-0472">Membrane</keyword>
<evidence type="ECO:0000256" key="5">
    <source>
        <dbReference type="ARBA" id="ARBA00022989"/>
    </source>
</evidence>
<evidence type="ECO:0000313" key="9">
    <source>
        <dbReference type="EMBL" id="EEH53883.1"/>
    </source>
</evidence>
<dbReference type="RefSeq" id="XP_003062171.1">
    <property type="nucleotide sequence ID" value="XM_003062125.1"/>
</dbReference>
<evidence type="ECO:0000256" key="1">
    <source>
        <dbReference type="ARBA" id="ARBA00004479"/>
    </source>
</evidence>
<feature type="signal peptide" evidence="7">
    <location>
        <begin position="1"/>
        <end position="23"/>
    </location>
</feature>
<dbReference type="eggNOG" id="KOG1692">
    <property type="taxonomic scope" value="Eukaryota"/>
</dbReference>
<keyword evidence="5" id="KW-1133">Transmembrane helix</keyword>
<dbReference type="SMART" id="SM01190">
    <property type="entry name" value="EMP24_GP25L"/>
    <property type="match status" value="1"/>
</dbReference>
<dbReference type="Proteomes" id="UP000001876">
    <property type="component" value="Unassembled WGS sequence"/>
</dbReference>
<dbReference type="KEGG" id="mpp:MICPUCDRAFT_21205"/>
<sequence>MTSRLFFFVVLLLALFFASPARAVKVAIAPDGRECVTVHATRVADTFSGFLTASSPDLDPRSYYGAFDLVVRDDEDNVAFQKNRVNDHKFEFESERAGAHEFCIHNRDHATRTVVYDVLVGHHFAHDAATRETVTDLEAAIISLKYITNEVRAEMEYQKERDRHHRANADSIAAKVTGYALLQAAALVGASAWNVAFVKGLFESKFGALGARHGGRGV</sequence>
<organism evidence="10">
    <name type="scientific">Micromonas pusilla (strain CCMP1545)</name>
    <name type="common">Picoplanktonic green alga</name>
    <dbReference type="NCBI Taxonomy" id="564608"/>
    <lineage>
        <taxon>Eukaryota</taxon>
        <taxon>Viridiplantae</taxon>
        <taxon>Chlorophyta</taxon>
        <taxon>Mamiellophyceae</taxon>
        <taxon>Mamiellales</taxon>
        <taxon>Mamiellaceae</taxon>
        <taxon>Micromonas</taxon>
    </lineage>
</organism>
<dbReference type="OrthoDB" id="1929172at2759"/>
<dbReference type="OMA" id="VGEYTFC"/>
<dbReference type="PANTHER" id="PTHR22811">
    <property type="entry name" value="TRANSMEMBRANE EMP24 DOMAIN-CONTAINING PROTEIN"/>
    <property type="match status" value="1"/>
</dbReference>
<proteinExistence type="inferred from homology"/>
<keyword evidence="10" id="KW-1185">Reference proteome</keyword>
<name>C1N1S6_MICPC</name>
<keyword evidence="3" id="KW-0812">Transmembrane</keyword>
<dbReference type="InterPro" id="IPR015720">
    <property type="entry name" value="Emp24-like"/>
</dbReference>
<reference evidence="9 10" key="1">
    <citation type="journal article" date="2009" name="Science">
        <title>Green evolution and dynamic adaptations revealed by genomes of the marine picoeukaryotes Micromonas.</title>
        <authorList>
            <person name="Worden A.Z."/>
            <person name="Lee J.H."/>
            <person name="Mock T."/>
            <person name="Rouze P."/>
            <person name="Simmons M.P."/>
            <person name="Aerts A.L."/>
            <person name="Allen A.E."/>
            <person name="Cuvelier M.L."/>
            <person name="Derelle E."/>
            <person name="Everett M.V."/>
            <person name="Foulon E."/>
            <person name="Grimwood J."/>
            <person name="Gundlach H."/>
            <person name="Henrissat B."/>
            <person name="Napoli C."/>
            <person name="McDonald S.M."/>
            <person name="Parker M.S."/>
            <person name="Rombauts S."/>
            <person name="Salamov A."/>
            <person name="Von Dassow P."/>
            <person name="Badger J.H."/>
            <person name="Coutinho P.M."/>
            <person name="Demir E."/>
            <person name="Dubchak I."/>
            <person name="Gentemann C."/>
            <person name="Eikrem W."/>
            <person name="Gready J.E."/>
            <person name="John U."/>
            <person name="Lanier W."/>
            <person name="Lindquist E.A."/>
            <person name="Lucas S."/>
            <person name="Mayer K.F."/>
            <person name="Moreau H."/>
            <person name="Not F."/>
            <person name="Otillar R."/>
            <person name="Panaud O."/>
            <person name="Pangilinan J."/>
            <person name="Paulsen I."/>
            <person name="Piegu B."/>
            <person name="Poliakov A."/>
            <person name="Robbens S."/>
            <person name="Schmutz J."/>
            <person name="Toulza E."/>
            <person name="Wyss T."/>
            <person name="Zelensky A."/>
            <person name="Zhou K."/>
            <person name="Armbrust E.V."/>
            <person name="Bhattacharya D."/>
            <person name="Goodenough U.W."/>
            <person name="Van de Peer Y."/>
            <person name="Grigoriev I.V."/>
        </authorList>
    </citation>
    <scope>NUCLEOTIDE SEQUENCE [LARGE SCALE GENOMIC DNA]</scope>
    <source>
        <strain evidence="9 10">CCMP1545</strain>
    </source>
</reference>
<dbReference type="AlphaFoldDB" id="C1N1S6"/>
<protein>
    <recommendedName>
        <fullName evidence="8">GOLD domain-containing protein</fullName>
    </recommendedName>
</protein>
<evidence type="ECO:0000256" key="4">
    <source>
        <dbReference type="ARBA" id="ARBA00022729"/>
    </source>
</evidence>
<evidence type="ECO:0000256" key="3">
    <source>
        <dbReference type="ARBA" id="ARBA00022692"/>
    </source>
</evidence>
<dbReference type="InterPro" id="IPR009038">
    <property type="entry name" value="GOLD_dom"/>
</dbReference>
<comment type="similarity">
    <text evidence="2">Belongs to the EMP24/GP25L family.</text>
</comment>
<keyword evidence="4 7" id="KW-0732">Signal</keyword>
<gene>
    <name evidence="9" type="ORF">MICPUCDRAFT_21205</name>
</gene>
<evidence type="ECO:0000256" key="7">
    <source>
        <dbReference type="SAM" id="SignalP"/>
    </source>
</evidence>